<protein>
    <submittedName>
        <fullName evidence="2">Uncharacterized protein</fullName>
    </submittedName>
</protein>
<proteinExistence type="predicted"/>
<organism evidence="2 3">
    <name type="scientific">Eumeta variegata</name>
    <name type="common">Bagworm moth</name>
    <name type="synonym">Eumeta japonica</name>
    <dbReference type="NCBI Taxonomy" id="151549"/>
    <lineage>
        <taxon>Eukaryota</taxon>
        <taxon>Metazoa</taxon>
        <taxon>Ecdysozoa</taxon>
        <taxon>Arthropoda</taxon>
        <taxon>Hexapoda</taxon>
        <taxon>Insecta</taxon>
        <taxon>Pterygota</taxon>
        <taxon>Neoptera</taxon>
        <taxon>Endopterygota</taxon>
        <taxon>Lepidoptera</taxon>
        <taxon>Glossata</taxon>
        <taxon>Ditrysia</taxon>
        <taxon>Tineoidea</taxon>
        <taxon>Psychidae</taxon>
        <taxon>Oiketicinae</taxon>
        <taxon>Eumeta</taxon>
    </lineage>
</organism>
<evidence type="ECO:0000256" key="1">
    <source>
        <dbReference type="SAM" id="MobiDB-lite"/>
    </source>
</evidence>
<dbReference type="Proteomes" id="UP000299102">
    <property type="component" value="Unassembled WGS sequence"/>
</dbReference>
<name>A0A4C1T6F1_EUMVA</name>
<dbReference type="AlphaFoldDB" id="A0A4C1T6F1"/>
<sequence length="102" mass="11695">MTKILLLQSGRTRTRAPLARREKTPQRRPRRPSRHSASARRRPATQHPDRYSSALLAVISRVRGRGGMEPLSPNRYSNVGEFRKELVLCPRRPRRQASVGES</sequence>
<evidence type="ECO:0000313" key="3">
    <source>
        <dbReference type="Proteomes" id="UP000299102"/>
    </source>
</evidence>
<feature type="compositionally biased region" description="Basic residues" evidence="1">
    <location>
        <begin position="26"/>
        <end position="44"/>
    </location>
</feature>
<comment type="caution">
    <text evidence="2">The sequence shown here is derived from an EMBL/GenBank/DDBJ whole genome shotgun (WGS) entry which is preliminary data.</text>
</comment>
<feature type="region of interest" description="Disordered" evidence="1">
    <location>
        <begin position="1"/>
        <end position="53"/>
    </location>
</feature>
<gene>
    <name evidence="2" type="ORF">EVAR_81006_1</name>
</gene>
<keyword evidence="3" id="KW-1185">Reference proteome</keyword>
<evidence type="ECO:0000313" key="2">
    <source>
        <dbReference type="EMBL" id="GBP09704.1"/>
    </source>
</evidence>
<accession>A0A4C1T6F1</accession>
<reference evidence="2 3" key="1">
    <citation type="journal article" date="2019" name="Commun. Biol.">
        <title>The bagworm genome reveals a unique fibroin gene that provides high tensile strength.</title>
        <authorList>
            <person name="Kono N."/>
            <person name="Nakamura H."/>
            <person name="Ohtoshi R."/>
            <person name="Tomita M."/>
            <person name="Numata K."/>
            <person name="Arakawa K."/>
        </authorList>
    </citation>
    <scope>NUCLEOTIDE SEQUENCE [LARGE SCALE GENOMIC DNA]</scope>
</reference>
<dbReference type="EMBL" id="BGZK01000037">
    <property type="protein sequence ID" value="GBP09704.1"/>
    <property type="molecule type" value="Genomic_DNA"/>
</dbReference>